<keyword evidence="3" id="KW-1185">Reference proteome</keyword>
<evidence type="ECO:0000313" key="2">
    <source>
        <dbReference type="EMBL" id="GIQ62066.1"/>
    </source>
</evidence>
<feature type="chain" id="PRO_5045439268" evidence="1">
    <location>
        <begin position="25"/>
        <end position="578"/>
    </location>
</feature>
<evidence type="ECO:0000313" key="3">
    <source>
        <dbReference type="Proteomes" id="UP000680304"/>
    </source>
</evidence>
<organism evidence="2 3">
    <name type="scientific">Paenibacillus cisolokensis</name>
    <dbReference type="NCBI Taxonomy" id="1658519"/>
    <lineage>
        <taxon>Bacteria</taxon>
        <taxon>Bacillati</taxon>
        <taxon>Bacillota</taxon>
        <taxon>Bacilli</taxon>
        <taxon>Bacillales</taxon>
        <taxon>Paenibacillaceae</taxon>
        <taxon>Paenibacillus</taxon>
    </lineage>
</organism>
<dbReference type="SUPFAM" id="SSF53850">
    <property type="entry name" value="Periplasmic binding protein-like II"/>
    <property type="match status" value="1"/>
</dbReference>
<dbReference type="Gene3D" id="3.40.190.10">
    <property type="entry name" value="Periplasmic binding protein-like II"/>
    <property type="match status" value="2"/>
</dbReference>
<reference evidence="2 3" key="1">
    <citation type="submission" date="2021-04" db="EMBL/GenBank/DDBJ databases">
        <title>Draft genome sequence of Paenibacillus cisolokensis, LC2-13A.</title>
        <authorList>
            <person name="Uke A."/>
            <person name="Chhe C."/>
            <person name="Baramee S."/>
            <person name="Kosugi A."/>
        </authorList>
    </citation>
    <scope>NUCLEOTIDE SEQUENCE [LARGE SCALE GENOMIC DNA]</scope>
    <source>
        <strain evidence="2 3">LC2-13A</strain>
    </source>
</reference>
<dbReference type="PANTHER" id="PTHR43649:SF12">
    <property type="entry name" value="DIACETYLCHITOBIOSE BINDING PROTEIN DASA"/>
    <property type="match status" value="1"/>
</dbReference>
<sequence length="578" mass="65369">MEKMKFQKPLVVMLAAVLAISLFAGCSGSEEASNEGANEPAGTEGTAVLEGDMSTWPDAEFSVLLGWPDHQTAADDAPILKQVYDLTKVRLKLEVPPTNVDEKLNILLASGEYPDVMVIANPTIAQKFIDGGHVIPLDDLIDKYGGQLKANLGEDLDKLRSEDGKIYKIPPGYIMPGAERMLEAGNSFQFLTNVLEEKGWYKPTTFDDIYALLKEVKETYPQYVPMSLALGDENFFNTMVATLGGAEGVRVLGDYVWTKDDKLIYKFKDESIRHALQWLNRLYQEGLIDKESPVQNKDALQAKMASEKVFSSIGHWFDTMYEANSIFNQNGKPFRFKYFLPKAGDHVEKTTYIGYGTSYDAGTYITKKMADPVRFMQFVNWLNTYDGNLAQLGIINYDGEDKEGYDFYIGEDNGQQTLEITTYQINGWQTDELFAAKRGYGHFGYLTFSTDMNEHPSYRYKTARAQLDFSIWWDEEQKRINEGFGESGTDWIEEGRSTSWDFSDVAGLVLKPESDEFVAMTKINQLAYNEMVKLIVSSSDDQFNQGYDAFLAKIEGMGIGQAEATINRMYEDRKKLWN</sequence>
<keyword evidence="1" id="KW-0732">Signal</keyword>
<proteinExistence type="predicted"/>
<dbReference type="PANTHER" id="PTHR43649">
    <property type="entry name" value="ARABINOSE-BINDING PROTEIN-RELATED"/>
    <property type="match status" value="1"/>
</dbReference>
<name>A0ABQ4N1L1_9BACL</name>
<gene>
    <name evidence="2" type="ORF">PACILC2_06340</name>
</gene>
<protein>
    <submittedName>
        <fullName evidence="2">ABC transporter substrate-binding protein</fullName>
    </submittedName>
</protein>
<comment type="caution">
    <text evidence="2">The sequence shown here is derived from an EMBL/GenBank/DDBJ whole genome shotgun (WGS) entry which is preliminary data.</text>
</comment>
<dbReference type="RefSeq" id="WP_213527348.1">
    <property type="nucleotide sequence ID" value="NZ_BOVJ01000019.1"/>
</dbReference>
<dbReference type="PROSITE" id="PS51257">
    <property type="entry name" value="PROKAR_LIPOPROTEIN"/>
    <property type="match status" value="1"/>
</dbReference>
<dbReference type="InterPro" id="IPR050490">
    <property type="entry name" value="Bact_solute-bd_prot1"/>
</dbReference>
<dbReference type="Proteomes" id="UP000680304">
    <property type="component" value="Unassembled WGS sequence"/>
</dbReference>
<feature type="signal peptide" evidence="1">
    <location>
        <begin position="1"/>
        <end position="24"/>
    </location>
</feature>
<accession>A0ABQ4N1L1</accession>
<dbReference type="EMBL" id="BOVJ01000019">
    <property type="protein sequence ID" value="GIQ62066.1"/>
    <property type="molecule type" value="Genomic_DNA"/>
</dbReference>
<evidence type="ECO:0000256" key="1">
    <source>
        <dbReference type="SAM" id="SignalP"/>
    </source>
</evidence>